<organism evidence="1">
    <name type="scientific">Solanum chacoense</name>
    <name type="common">Chaco potato</name>
    <dbReference type="NCBI Taxonomy" id="4108"/>
    <lineage>
        <taxon>Eukaryota</taxon>
        <taxon>Viridiplantae</taxon>
        <taxon>Streptophyta</taxon>
        <taxon>Embryophyta</taxon>
        <taxon>Tracheophyta</taxon>
        <taxon>Spermatophyta</taxon>
        <taxon>Magnoliopsida</taxon>
        <taxon>eudicotyledons</taxon>
        <taxon>Gunneridae</taxon>
        <taxon>Pentapetalae</taxon>
        <taxon>asterids</taxon>
        <taxon>lamiids</taxon>
        <taxon>Solanales</taxon>
        <taxon>Solanaceae</taxon>
        <taxon>Solanoideae</taxon>
        <taxon>Solaneae</taxon>
        <taxon>Solanum</taxon>
    </lineage>
</organism>
<reference evidence="1" key="1">
    <citation type="submission" date="2015-12" db="EMBL/GenBank/DDBJ databases">
        <title>Gene expression during late stages of embryo sac development: a critical building block for successful pollen-pistil interactions.</title>
        <authorList>
            <person name="Liu Y."/>
            <person name="Joly V."/>
            <person name="Sabar M."/>
            <person name="Matton D.P."/>
        </authorList>
    </citation>
    <scope>NUCLEOTIDE SEQUENCE</scope>
</reference>
<protein>
    <submittedName>
        <fullName evidence="1">Putative ovule protein</fullName>
    </submittedName>
</protein>
<sequence length="64" mass="6759">MPVLCAGSIPHILPLVPNLLSHLPCLAHSPQTCLSHNHATIIVLLFFSLSIPCHALTAPSLACL</sequence>
<evidence type="ECO:0000313" key="1">
    <source>
        <dbReference type="EMBL" id="JAP06818.1"/>
    </source>
</evidence>
<proteinExistence type="predicted"/>
<accession>A0A0V0GF30</accession>
<feature type="non-terminal residue" evidence="1">
    <location>
        <position position="64"/>
    </location>
</feature>
<dbReference type="AlphaFoldDB" id="A0A0V0GF30"/>
<name>A0A0V0GF30_SOLCH</name>
<dbReference type="EMBL" id="GEDG01040214">
    <property type="protein sequence ID" value="JAP06818.1"/>
    <property type="molecule type" value="Transcribed_RNA"/>
</dbReference>